<dbReference type="Proteomes" id="UP001211907">
    <property type="component" value="Unassembled WGS sequence"/>
</dbReference>
<keyword evidence="1" id="KW-0472">Membrane</keyword>
<gene>
    <name evidence="2" type="ORF">HK100_002081</name>
</gene>
<evidence type="ECO:0000313" key="3">
    <source>
        <dbReference type="Proteomes" id="UP001211907"/>
    </source>
</evidence>
<feature type="non-terminal residue" evidence="2">
    <location>
        <position position="331"/>
    </location>
</feature>
<reference evidence="2" key="1">
    <citation type="submission" date="2020-05" db="EMBL/GenBank/DDBJ databases">
        <title>Phylogenomic resolution of chytrid fungi.</title>
        <authorList>
            <person name="Stajich J.E."/>
            <person name="Amses K."/>
            <person name="Simmons R."/>
            <person name="Seto K."/>
            <person name="Myers J."/>
            <person name="Bonds A."/>
            <person name="Quandt C.A."/>
            <person name="Barry K."/>
            <person name="Liu P."/>
            <person name="Grigoriev I."/>
            <person name="Longcore J.E."/>
            <person name="James T.Y."/>
        </authorList>
    </citation>
    <scope>NUCLEOTIDE SEQUENCE</scope>
    <source>
        <strain evidence="2">JEL0513</strain>
    </source>
</reference>
<evidence type="ECO:0000313" key="2">
    <source>
        <dbReference type="EMBL" id="KAJ3113152.1"/>
    </source>
</evidence>
<keyword evidence="1" id="KW-0812">Transmembrane</keyword>
<feature type="transmembrane region" description="Helical" evidence="1">
    <location>
        <begin position="45"/>
        <end position="68"/>
    </location>
</feature>
<keyword evidence="1" id="KW-1133">Transmembrane helix</keyword>
<sequence length="331" mass="35388">TSGSVQRTCHTILTVFPLIAVVPAFGVCIPDGASAELNAWIEFGLLFFVGIPTIFLDATFAFAFFTYTRSLAEELEADASWKLALIAQYGLRSSTVSVFVMTLYTSALITHLMFPTLPAIPWIVYTVLLSLKEVAVFALGGSVVAMKIALVVKLDVYDLTTYDDAHVIIIGIGKQIPYPNAVRKSTNCAAGSLKINHKLRIGSKNAIFWPWLRDTVVVCAEGLMCSIMSGASGTCQILQAGLPIESNEIDSVDSDVASTSDGDIATATDYLDVVTVTVVEGNAVPRNSRRGALCSGPKRLKCSEGLVCRWAGPAPLPYFSSDATSGDICKV</sequence>
<feature type="transmembrane region" description="Helical" evidence="1">
    <location>
        <begin position="89"/>
        <end position="114"/>
    </location>
</feature>
<accession>A0AAD5SXJ1</accession>
<organism evidence="2 3">
    <name type="scientific">Physocladia obscura</name>
    <dbReference type="NCBI Taxonomy" id="109957"/>
    <lineage>
        <taxon>Eukaryota</taxon>
        <taxon>Fungi</taxon>
        <taxon>Fungi incertae sedis</taxon>
        <taxon>Chytridiomycota</taxon>
        <taxon>Chytridiomycota incertae sedis</taxon>
        <taxon>Chytridiomycetes</taxon>
        <taxon>Chytridiales</taxon>
        <taxon>Chytriomycetaceae</taxon>
        <taxon>Physocladia</taxon>
    </lineage>
</organism>
<dbReference type="AlphaFoldDB" id="A0AAD5SXJ1"/>
<comment type="caution">
    <text evidence="2">The sequence shown here is derived from an EMBL/GenBank/DDBJ whole genome shotgun (WGS) entry which is preliminary data.</text>
</comment>
<protein>
    <submittedName>
        <fullName evidence="2">Uncharacterized protein</fullName>
    </submittedName>
</protein>
<proteinExistence type="predicted"/>
<keyword evidence="3" id="KW-1185">Reference proteome</keyword>
<name>A0AAD5SXJ1_9FUNG</name>
<dbReference type="EMBL" id="JADGJH010001473">
    <property type="protein sequence ID" value="KAJ3113152.1"/>
    <property type="molecule type" value="Genomic_DNA"/>
</dbReference>
<evidence type="ECO:0000256" key="1">
    <source>
        <dbReference type="SAM" id="Phobius"/>
    </source>
</evidence>
<feature type="transmembrane region" description="Helical" evidence="1">
    <location>
        <begin position="12"/>
        <end position="33"/>
    </location>
</feature>